<dbReference type="AlphaFoldDB" id="A0A815MSS7"/>
<reference evidence="1" key="1">
    <citation type="submission" date="2021-02" db="EMBL/GenBank/DDBJ databases">
        <authorList>
            <person name="Nowell W R."/>
        </authorList>
    </citation>
    <scope>NUCLEOTIDE SEQUENCE</scope>
</reference>
<gene>
    <name evidence="1" type="ORF">JYZ213_LOCUS38932</name>
</gene>
<evidence type="ECO:0000313" key="2">
    <source>
        <dbReference type="Proteomes" id="UP000663845"/>
    </source>
</evidence>
<comment type="caution">
    <text evidence="1">The sequence shown here is derived from an EMBL/GenBank/DDBJ whole genome shotgun (WGS) entry which is preliminary data.</text>
</comment>
<proteinExistence type="predicted"/>
<accession>A0A815MSS7</accession>
<dbReference type="Proteomes" id="UP000663845">
    <property type="component" value="Unassembled WGS sequence"/>
</dbReference>
<sequence length="274" mass="32008">MLNTLRLLTNGSILVYDNISEIGFGSMSNKTVLFFISSQANSTMSKSFTQVTKVFILEEHEEIADQQERFHSSEDLMFQLSDELCRYCLLEAKQDRQWNDEALAQEKEELAKKVHNELKKVYEEFPTTENDNKRLIFIRTTTIVMLKSYQNENNSMERLQYLLKDILTFTIFDDEEKFNLHMRTDEKDNEVFLIIGTGDIEFSCTGFRLFPNVKKVYRSSSTNNIRDNLSFELLHDLIGRYSKLGSEYDTNGDVKKAKEMFLKAHELCKCLGEL</sequence>
<protein>
    <submittedName>
        <fullName evidence="1">Uncharacterized protein</fullName>
    </submittedName>
</protein>
<organism evidence="1 2">
    <name type="scientific">Adineta steineri</name>
    <dbReference type="NCBI Taxonomy" id="433720"/>
    <lineage>
        <taxon>Eukaryota</taxon>
        <taxon>Metazoa</taxon>
        <taxon>Spiralia</taxon>
        <taxon>Gnathifera</taxon>
        <taxon>Rotifera</taxon>
        <taxon>Eurotatoria</taxon>
        <taxon>Bdelloidea</taxon>
        <taxon>Adinetida</taxon>
        <taxon>Adinetidae</taxon>
        <taxon>Adineta</taxon>
    </lineage>
</organism>
<evidence type="ECO:0000313" key="1">
    <source>
        <dbReference type="EMBL" id="CAF1420268.1"/>
    </source>
</evidence>
<dbReference type="EMBL" id="CAJNOG010001202">
    <property type="protein sequence ID" value="CAF1420268.1"/>
    <property type="molecule type" value="Genomic_DNA"/>
</dbReference>
<name>A0A815MSS7_9BILA</name>